<sequence length="467" mass="49747">MTTFVPEPHLLESPRGRAWPLLPGTAPLSPPTPTPPSTADAVVVGAGPAGLAVASALWHLGVHDIVLLDRDGRACGRFLDRIDTLKQRVLRSPYQHHPGVEGYRDCELLDFARLHWSRLTDTERREVRMAQSGHRSVVPVDVFEAYCRHVSALHHVDERIWRTTVRQVIPEGDQVTVRGAGFAVTAPYAILCLGEERKDAPAHWTDGAPLPEGVGYWDEPVPDSAESLVVVGAGLSAAHLISNGLAAGRRVHWILRADAERYQCADVNASFFRAEGRARFDGTSWADRQQLMGGQRRASVMFEFRPLLQQAEADGWLSVYRGRTVAGLEAAGVAGVAGAAGAGRAAVRLADGERITGDHVVLALGTSVSNGEALLPSWAAGTRDGWPDLDERTLAYRNAPRVLAVGAAAGMVLGPAARNIDGHRVATARVAATVAAGLEGGRLAGESLELTSTGHAAHPAEEAAVHA</sequence>
<feature type="domain" description="FAD/NAD(P)-binding" evidence="2">
    <location>
        <begin position="40"/>
        <end position="259"/>
    </location>
</feature>
<dbReference type="OrthoDB" id="9778740at2"/>
<dbReference type="Pfam" id="PF07992">
    <property type="entry name" value="Pyr_redox_2"/>
    <property type="match status" value="1"/>
</dbReference>
<evidence type="ECO:0000313" key="4">
    <source>
        <dbReference type="Proteomes" id="UP000598297"/>
    </source>
</evidence>
<dbReference type="Gene3D" id="3.50.50.60">
    <property type="entry name" value="FAD/NAD(P)-binding domain"/>
    <property type="match status" value="2"/>
</dbReference>
<name>A0A964UQW1_9ACTN</name>
<keyword evidence="4" id="KW-1185">Reference proteome</keyword>
<proteinExistence type="predicted"/>
<dbReference type="PANTHER" id="PTHR38663">
    <property type="match status" value="1"/>
</dbReference>
<dbReference type="RefSeq" id="WP_161699975.1">
    <property type="nucleotide sequence ID" value="NZ_JAAAHS010000164.1"/>
</dbReference>
<dbReference type="InterPro" id="IPR036188">
    <property type="entry name" value="FAD/NAD-bd_sf"/>
</dbReference>
<organism evidence="3 4">
    <name type="scientific">Streptomyces boluensis</name>
    <dbReference type="NCBI Taxonomy" id="1775135"/>
    <lineage>
        <taxon>Bacteria</taxon>
        <taxon>Bacillati</taxon>
        <taxon>Actinomycetota</taxon>
        <taxon>Actinomycetes</taxon>
        <taxon>Kitasatosporales</taxon>
        <taxon>Streptomycetaceae</taxon>
        <taxon>Streptomyces</taxon>
    </lineage>
</organism>
<evidence type="ECO:0000313" key="3">
    <source>
        <dbReference type="EMBL" id="NBE53774.1"/>
    </source>
</evidence>
<dbReference type="Proteomes" id="UP000598297">
    <property type="component" value="Unassembled WGS sequence"/>
</dbReference>
<gene>
    <name evidence="3" type="ORF">GUY60_20585</name>
</gene>
<evidence type="ECO:0000256" key="1">
    <source>
        <dbReference type="SAM" id="MobiDB-lite"/>
    </source>
</evidence>
<dbReference type="AlphaFoldDB" id="A0A964UQW1"/>
<dbReference type="InterPro" id="IPR023753">
    <property type="entry name" value="FAD/NAD-binding_dom"/>
</dbReference>
<protein>
    <submittedName>
        <fullName evidence="3">NAD(P)-binding protein</fullName>
    </submittedName>
</protein>
<evidence type="ECO:0000259" key="2">
    <source>
        <dbReference type="Pfam" id="PF07992"/>
    </source>
</evidence>
<dbReference type="PANTHER" id="PTHR38663:SF1">
    <property type="entry name" value="L-ORNITHINE N(5)-MONOOXYGENASE"/>
    <property type="match status" value="1"/>
</dbReference>
<dbReference type="GO" id="GO:0016491">
    <property type="term" value="F:oxidoreductase activity"/>
    <property type="evidence" value="ECO:0007669"/>
    <property type="project" value="InterPro"/>
</dbReference>
<dbReference type="PRINTS" id="PR00411">
    <property type="entry name" value="PNDRDTASEI"/>
</dbReference>
<dbReference type="SUPFAM" id="SSF51905">
    <property type="entry name" value="FAD/NAD(P)-binding domain"/>
    <property type="match status" value="2"/>
</dbReference>
<comment type="caution">
    <text evidence="3">The sequence shown here is derived from an EMBL/GenBank/DDBJ whole genome shotgun (WGS) entry which is preliminary data.</text>
</comment>
<reference evidence="3" key="1">
    <citation type="submission" date="2020-01" db="EMBL/GenBank/DDBJ databases">
        <title>Whole-genome analyses of novel actinobacteria.</title>
        <authorList>
            <person name="Sahin N."/>
        </authorList>
    </citation>
    <scope>NUCLEOTIDE SEQUENCE</scope>
    <source>
        <strain evidence="3">YC537</strain>
    </source>
</reference>
<accession>A0A964UQW1</accession>
<dbReference type="EMBL" id="JAAAHS010000164">
    <property type="protein sequence ID" value="NBE53774.1"/>
    <property type="molecule type" value="Genomic_DNA"/>
</dbReference>
<feature type="region of interest" description="Disordered" evidence="1">
    <location>
        <begin position="1"/>
        <end position="37"/>
    </location>
</feature>